<name>A0A180G920_PUCT1</name>
<keyword evidence="4" id="KW-1185">Reference proteome</keyword>
<evidence type="ECO:0008006" key="5">
    <source>
        <dbReference type="Google" id="ProtNLM"/>
    </source>
</evidence>
<proteinExistence type="predicted"/>
<feature type="compositionally biased region" description="Polar residues" evidence="1">
    <location>
        <begin position="12"/>
        <end position="21"/>
    </location>
</feature>
<evidence type="ECO:0000313" key="3">
    <source>
        <dbReference type="EnsemblFungi" id="PTTG_28815-t43_1-p1"/>
    </source>
</evidence>
<evidence type="ECO:0000313" key="2">
    <source>
        <dbReference type="EMBL" id="OAV89110.1"/>
    </source>
</evidence>
<sequence length="121" mass="13840">MSGRSTRKSPAVETSTTTSAQDEQDYIKCPILVGENYPIWQRKIKVYLKVKKLLECIEQPMDEEPDDDEEDKYARAAHILGGHVSDDIYNHIITDKNILDAYAIWTELNNEYASSSILAIY</sequence>
<protein>
    <recommendedName>
        <fullName evidence="5">DUF4219 domain-containing protein</fullName>
    </recommendedName>
</protein>
<dbReference type="VEuPathDB" id="FungiDB:PTTG_28815"/>
<evidence type="ECO:0000256" key="1">
    <source>
        <dbReference type="SAM" id="MobiDB-lite"/>
    </source>
</evidence>
<reference evidence="3" key="4">
    <citation type="submission" date="2025-05" db="UniProtKB">
        <authorList>
            <consortium name="EnsemblFungi"/>
        </authorList>
    </citation>
    <scope>IDENTIFICATION</scope>
    <source>
        <strain evidence="3">isolate 1-1 / race 1 (BBBD)</strain>
    </source>
</reference>
<evidence type="ECO:0000313" key="4">
    <source>
        <dbReference type="Proteomes" id="UP000005240"/>
    </source>
</evidence>
<organism evidence="2">
    <name type="scientific">Puccinia triticina (isolate 1-1 / race 1 (BBBD))</name>
    <name type="common">Brown leaf rust fungus</name>
    <dbReference type="NCBI Taxonomy" id="630390"/>
    <lineage>
        <taxon>Eukaryota</taxon>
        <taxon>Fungi</taxon>
        <taxon>Dikarya</taxon>
        <taxon>Basidiomycota</taxon>
        <taxon>Pucciniomycotina</taxon>
        <taxon>Pucciniomycetes</taxon>
        <taxon>Pucciniales</taxon>
        <taxon>Pucciniaceae</taxon>
        <taxon>Puccinia</taxon>
    </lineage>
</organism>
<dbReference type="EnsemblFungi" id="PTTG_28815-t43_1">
    <property type="protein sequence ID" value="PTTG_28815-t43_1-p1"/>
    <property type="gene ID" value="PTTG_28815"/>
</dbReference>
<feature type="region of interest" description="Disordered" evidence="1">
    <location>
        <begin position="1"/>
        <end position="21"/>
    </location>
</feature>
<reference evidence="3 4" key="3">
    <citation type="journal article" date="2017" name="G3 (Bethesda)">
        <title>Comparative analysis highlights variable genome content of wheat rusts and divergence of the mating loci.</title>
        <authorList>
            <person name="Cuomo C.A."/>
            <person name="Bakkeren G."/>
            <person name="Khalil H.B."/>
            <person name="Panwar V."/>
            <person name="Joly D."/>
            <person name="Linning R."/>
            <person name="Sakthikumar S."/>
            <person name="Song X."/>
            <person name="Adiconis X."/>
            <person name="Fan L."/>
            <person name="Goldberg J.M."/>
            <person name="Levin J.Z."/>
            <person name="Young S."/>
            <person name="Zeng Q."/>
            <person name="Anikster Y."/>
            <person name="Bruce M."/>
            <person name="Wang M."/>
            <person name="Yin C."/>
            <person name="McCallum B."/>
            <person name="Szabo L.J."/>
            <person name="Hulbert S."/>
            <person name="Chen X."/>
            <person name="Fellers J.P."/>
        </authorList>
    </citation>
    <scope>NUCLEOTIDE SEQUENCE</scope>
    <source>
        <strain evidence="3">isolate 1-1 / race 1 (BBBD)</strain>
        <strain evidence="4">Isolate 1-1 / race 1 (BBBD)</strain>
    </source>
</reference>
<dbReference type="EMBL" id="ADAS02000140">
    <property type="protein sequence ID" value="OAV89110.1"/>
    <property type="molecule type" value="Genomic_DNA"/>
</dbReference>
<dbReference type="Proteomes" id="UP000005240">
    <property type="component" value="Unassembled WGS sequence"/>
</dbReference>
<accession>A0A180G920</accession>
<dbReference type="OrthoDB" id="8047701at2759"/>
<gene>
    <name evidence="2" type="ORF">PTTG_28815</name>
</gene>
<dbReference type="AlphaFoldDB" id="A0A180G920"/>
<reference evidence="2" key="2">
    <citation type="submission" date="2016-05" db="EMBL/GenBank/DDBJ databases">
        <title>Comparative analysis highlights variable genome content of wheat rusts and divergence of the mating loci.</title>
        <authorList>
            <person name="Cuomo C.A."/>
            <person name="Bakkeren G."/>
            <person name="Szabo L."/>
            <person name="Khalil H."/>
            <person name="Joly D."/>
            <person name="Goldberg J."/>
            <person name="Young S."/>
            <person name="Zeng Q."/>
            <person name="Fellers J."/>
        </authorList>
    </citation>
    <scope>NUCLEOTIDE SEQUENCE [LARGE SCALE GENOMIC DNA]</scope>
    <source>
        <strain evidence="2">1-1 BBBD Race 1</strain>
    </source>
</reference>
<reference evidence="2" key="1">
    <citation type="submission" date="2009-11" db="EMBL/GenBank/DDBJ databases">
        <authorList>
            <consortium name="The Broad Institute Genome Sequencing Platform"/>
            <person name="Ward D."/>
            <person name="Feldgarden M."/>
            <person name="Earl A."/>
            <person name="Young S.K."/>
            <person name="Zeng Q."/>
            <person name="Koehrsen M."/>
            <person name="Alvarado L."/>
            <person name="Berlin A."/>
            <person name="Bochicchio J."/>
            <person name="Borenstein D."/>
            <person name="Chapman S.B."/>
            <person name="Chen Z."/>
            <person name="Engels R."/>
            <person name="Freedman E."/>
            <person name="Gellesch M."/>
            <person name="Goldberg J."/>
            <person name="Griggs A."/>
            <person name="Gujja S."/>
            <person name="Heilman E."/>
            <person name="Heiman D."/>
            <person name="Hepburn T."/>
            <person name="Howarth C."/>
            <person name="Jen D."/>
            <person name="Larson L."/>
            <person name="Lewis B."/>
            <person name="Mehta T."/>
            <person name="Park D."/>
            <person name="Pearson M."/>
            <person name="Roberts A."/>
            <person name="Saif S."/>
            <person name="Shea T."/>
            <person name="Shenoy N."/>
            <person name="Sisk P."/>
            <person name="Stolte C."/>
            <person name="Sykes S."/>
            <person name="Thomson T."/>
            <person name="Walk T."/>
            <person name="White J."/>
            <person name="Yandava C."/>
            <person name="Izard J."/>
            <person name="Baranova O.V."/>
            <person name="Blanton J.M."/>
            <person name="Tanner A.C."/>
            <person name="Dewhirst F.E."/>
            <person name="Haas B."/>
            <person name="Nusbaum C."/>
            <person name="Birren B."/>
        </authorList>
    </citation>
    <scope>NUCLEOTIDE SEQUENCE [LARGE SCALE GENOMIC DNA]</scope>
    <source>
        <strain evidence="2">1-1 BBBD Race 1</strain>
    </source>
</reference>